<keyword evidence="3" id="KW-1185">Reference proteome</keyword>
<organism evidence="2 3">
    <name type="scientific">Paenibacillus durus</name>
    <name type="common">Paenibacillus azotofixans</name>
    <dbReference type="NCBI Taxonomy" id="44251"/>
    <lineage>
        <taxon>Bacteria</taxon>
        <taxon>Bacillati</taxon>
        <taxon>Bacillota</taxon>
        <taxon>Bacilli</taxon>
        <taxon>Bacillales</taxon>
        <taxon>Paenibacillaceae</taxon>
        <taxon>Paenibacillus</taxon>
    </lineage>
</organism>
<sequence>MQNKISEVLLQNWDYAMDQEDWAPPLKDALDGVSSEQALWKPQGEAANSIWETVNHLTYYKDRLLRKLKGLPSPPYLESNDATFTVTESGEEAWEKAVSHLKKVHADLREIIEALGEGAYNWGGSGHAPGEEVMSLILHDAYHTGQIVLVRKLQGSWPSKRSFS</sequence>
<dbReference type="InterPro" id="IPR034660">
    <property type="entry name" value="DinB/YfiT-like"/>
</dbReference>
<feature type="domain" description="DinB-like" evidence="1">
    <location>
        <begin position="28"/>
        <end position="147"/>
    </location>
</feature>
<dbReference type="AlphaFoldDB" id="A0A089HLY1"/>
<dbReference type="STRING" id="44251.PDUR_07050"/>
<evidence type="ECO:0000313" key="3">
    <source>
        <dbReference type="Proteomes" id="UP000029409"/>
    </source>
</evidence>
<name>A0A089HLY1_PAEDU</name>
<evidence type="ECO:0000313" key="2">
    <source>
        <dbReference type="EMBL" id="AIQ11725.1"/>
    </source>
</evidence>
<dbReference type="RefSeq" id="WP_042205610.1">
    <property type="nucleotide sequence ID" value="NZ_CP009288.1"/>
</dbReference>
<accession>A0A089HLY1</accession>
<evidence type="ECO:0000259" key="1">
    <source>
        <dbReference type="Pfam" id="PF12867"/>
    </source>
</evidence>
<dbReference type="OrthoDB" id="9798830at2"/>
<dbReference type="KEGG" id="pdu:PDUR_07050"/>
<dbReference type="Pfam" id="PF12867">
    <property type="entry name" value="DinB_2"/>
    <property type="match status" value="1"/>
</dbReference>
<dbReference type="InterPro" id="IPR024775">
    <property type="entry name" value="DinB-like"/>
</dbReference>
<dbReference type="eggNOG" id="COG2318">
    <property type="taxonomic scope" value="Bacteria"/>
</dbReference>
<dbReference type="Proteomes" id="UP000029409">
    <property type="component" value="Chromosome"/>
</dbReference>
<gene>
    <name evidence="2" type="ORF">PDUR_07050</name>
</gene>
<proteinExistence type="predicted"/>
<reference evidence="2 3" key="1">
    <citation type="submission" date="2014-08" db="EMBL/GenBank/DDBJ databases">
        <title>Comparative genomics of the Paenibacillus odorifer group.</title>
        <authorList>
            <person name="den Bakker H.C."/>
            <person name="Tsai Y.-C."/>
            <person name="Martin N."/>
            <person name="Korlach J."/>
            <person name="Wiedmann M."/>
        </authorList>
    </citation>
    <scope>NUCLEOTIDE SEQUENCE [LARGE SCALE GENOMIC DNA]</scope>
    <source>
        <strain evidence="2 3">DSM 1735</strain>
    </source>
</reference>
<dbReference type="SUPFAM" id="SSF109854">
    <property type="entry name" value="DinB/YfiT-like putative metalloenzymes"/>
    <property type="match status" value="1"/>
</dbReference>
<protein>
    <recommendedName>
        <fullName evidence="1">DinB-like domain-containing protein</fullName>
    </recommendedName>
</protein>
<dbReference type="EMBL" id="CP009288">
    <property type="protein sequence ID" value="AIQ11725.1"/>
    <property type="molecule type" value="Genomic_DNA"/>
</dbReference>
<dbReference type="Gene3D" id="1.20.120.450">
    <property type="entry name" value="dinb family like domain"/>
    <property type="match status" value="1"/>
</dbReference>